<feature type="compositionally biased region" description="Basic and acidic residues" evidence="2">
    <location>
        <begin position="44"/>
        <end position="57"/>
    </location>
</feature>
<keyword evidence="1" id="KW-0863">Zinc-finger</keyword>
<dbReference type="CDD" id="cd19757">
    <property type="entry name" value="Bbox1"/>
    <property type="match status" value="1"/>
</dbReference>
<dbReference type="PROSITE" id="PS50119">
    <property type="entry name" value="ZF_BBOX"/>
    <property type="match status" value="1"/>
</dbReference>
<feature type="region of interest" description="Disordered" evidence="2">
    <location>
        <begin position="129"/>
        <end position="170"/>
    </location>
</feature>
<proteinExistence type="predicted"/>
<feature type="domain" description="B box-type" evidence="3">
    <location>
        <begin position="378"/>
        <end position="427"/>
    </location>
</feature>
<evidence type="ECO:0000256" key="2">
    <source>
        <dbReference type="SAM" id="MobiDB-lite"/>
    </source>
</evidence>
<feature type="compositionally biased region" description="Polar residues" evidence="2">
    <location>
        <begin position="462"/>
        <end position="483"/>
    </location>
</feature>
<feature type="region of interest" description="Disordered" evidence="2">
    <location>
        <begin position="501"/>
        <end position="591"/>
    </location>
</feature>
<feature type="compositionally biased region" description="Polar residues" evidence="2">
    <location>
        <begin position="83"/>
        <end position="100"/>
    </location>
</feature>
<feature type="compositionally biased region" description="Acidic residues" evidence="2">
    <location>
        <begin position="501"/>
        <end position="510"/>
    </location>
</feature>
<dbReference type="EMBL" id="JAATWM020000008">
    <property type="protein sequence ID" value="KAF9879001.1"/>
    <property type="molecule type" value="Genomic_DNA"/>
</dbReference>
<evidence type="ECO:0000313" key="4">
    <source>
        <dbReference type="EMBL" id="KAF9879001.1"/>
    </source>
</evidence>
<dbReference type="InterPro" id="IPR000315">
    <property type="entry name" value="Znf_B-box"/>
</dbReference>
<evidence type="ECO:0000259" key="3">
    <source>
        <dbReference type="PROSITE" id="PS50119"/>
    </source>
</evidence>
<evidence type="ECO:0000313" key="5">
    <source>
        <dbReference type="Proteomes" id="UP000781932"/>
    </source>
</evidence>
<dbReference type="Proteomes" id="UP000781932">
    <property type="component" value="Unassembled WGS sequence"/>
</dbReference>
<organism evidence="4 5">
    <name type="scientific">Colletotrichum karsti</name>
    <dbReference type="NCBI Taxonomy" id="1095194"/>
    <lineage>
        <taxon>Eukaryota</taxon>
        <taxon>Fungi</taxon>
        <taxon>Dikarya</taxon>
        <taxon>Ascomycota</taxon>
        <taxon>Pezizomycotina</taxon>
        <taxon>Sordariomycetes</taxon>
        <taxon>Hypocreomycetidae</taxon>
        <taxon>Glomerellales</taxon>
        <taxon>Glomerellaceae</taxon>
        <taxon>Colletotrichum</taxon>
        <taxon>Colletotrichum boninense species complex</taxon>
    </lineage>
</organism>
<feature type="region of interest" description="Disordered" evidence="2">
    <location>
        <begin position="305"/>
        <end position="374"/>
    </location>
</feature>
<feature type="compositionally biased region" description="Low complexity" evidence="2">
    <location>
        <begin position="519"/>
        <end position="530"/>
    </location>
</feature>
<dbReference type="GO" id="GO:0008270">
    <property type="term" value="F:zinc ion binding"/>
    <property type="evidence" value="ECO:0007669"/>
    <property type="project" value="UniProtKB-KW"/>
</dbReference>
<evidence type="ECO:0000256" key="1">
    <source>
        <dbReference type="PROSITE-ProRule" id="PRU00024"/>
    </source>
</evidence>
<keyword evidence="1" id="KW-0862">Zinc</keyword>
<dbReference type="AlphaFoldDB" id="A0A9P6LNA4"/>
<dbReference type="RefSeq" id="XP_038748462.1">
    <property type="nucleotide sequence ID" value="XM_038885953.1"/>
</dbReference>
<protein>
    <recommendedName>
        <fullName evidence="3">B box-type domain-containing protein</fullName>
    </recommendedName>
</protein>
<keyword evidence="1" id="KW-0479">Metal-binding</keyword>
<feature type="region of interest" description="Disordered" evidence="2">
    <location>
        <begin position="1"/>
        <end position="23"/>
    </location>
</feature>
<sequence length="851" mass="96218">MVSHNEALLSTPVSQVPNPYDPDKNIMDTTLYVLGEPLYEESNCRDDRQWQEQRNSERNSSQSRYDYGVEPESYASRPIKAESPTSVAETYSSNQAGYDQAETTESTYDQALNHTLWDHPYLRDHYSNQNQHASAAQESSAAQGYQDHHHHQYYDSQHRQSQLHESQHYQDQHYPMQEHVDQYPQNQEYLVHQYPEYHRDYDPSHGQYPYTPHQRDYHQYGEQNENQQYDRQFISQAYSPYPAVLHGQATAYTQVHAAVPSENSASPRTRELASVPMSNTPDFNFVDSSIRPAAVSLSEPQAYVSPYGHVSPRGNYHPRCQADARDRESPGPDAPGPGSERSSPVAPQVSPSIPVPAVQPQEPSSEKDFHKSWRPAPKNTTKCDVCNGRAFAQTVHQRCTRCTAVICRTCVEQGHIRRFKYHTQMDVFDFNWGRMRPSWRMVRRNKANARSNQADAADDADQPTTSTSFLPSSDVANNIAPSTPARQAIPASCYYVDLSDEEDDHDEQEDMGPPKNSPSSDGASSDGASSGDREYKPATNEGFFSEPGPSREQPSESALGESETSTTPGFVKSLGSVGLANSRPVRTSSLNTYERMRAQPYQRYIGQPGPATGDDAMAPHRHVVYDSKMVTYTLSPQNNYTGPRVSFVKADHTMPLLDPHTRHDSLDCQNQRSRFANGTSLYQNLNGSPSTQQSTFASKQNAKLKFEKDKKMMLFFDLNASDIHRRTFIRNQNTAQGGFAKEKNLLTEVTNFWFSHNSAQAFRATDEVEAFALLRAHVNIAIRRLNIESHEKLDQWLDTTEKDVQERSGRFVPNAMKPQDPKTNVLHEDLNCCVTPEYILAANALLSMRFS</sequence>
<feature type="region of interest" description="Disordered" evidence="2">
    <location>
        <begin position="44"/>
        <end position="100"/>
    </location>
</feature>
<reference evidence="4" key="1">
    <citation type="submission" date="2020-03" db="EMBL/GenBank/DDBJ databases">
        <authorList>
            <person name="He L."/>
        </authorList>
    </citation>
    <scope>NUCLEOTIDE SEQUENCE</scope>
    <source>
        <strain evidence="4">CkLH20</strain>
    </source>
</reference>
<feature type="compositionally biased region" description="Basic and acidic residues" evidence="2">
    <location>
        <begin position="320"/>
        <end position="330"/>
    </location>
</feature>
<feature type="compositionally biased region" description="Low complexity" evidence="2">
    <location>
        <begin position="129"/>
        <end position="145"/>
    </location>
</feature>
<comment type="caution">
    <text evidence="4">The sequence shown here is derived from an EMBL/GenBank/DDBJ whole genome shotgun (WGS) entry which is preliminary data.</text>
</comment>
<dbReference type="OrthoDB" id="4842907at2759"/>
<name>A0A9P6LNA4_9PEZI</name>
<feature type="region of interest" description="Disordered" evidence="2">
    <location>
        <begin position="445"/>
        <end position="483"/>
    </location>
</feature>
<accession>A0A9P6LNA4</accession>
<gene>
    <name evidence="4" type="ORF">CkaCkLH20_03234</name>
</gene>
<keyword evidence="5" id="KW-1185">Reference proteome</keyword>
<reference evidence="4" key="2">
    <citation type="submission" date="2020-11" db="EMBL/GenBank/DDBJ databases">
        <title>Whole genome sequencing of Colletotrichum sp.</title>
        <authorList>
            <person name="Li H."/>
        </authorList>
    </citation>
    <scope>NUCLEOTIDE SEQUENCE</scope>
    <source>
        <strain evidence="4">CkLH20</strain>
    </source>
</reference>
<dbReference type="GeneID" id="62159027"/>